<evidence type="ECO:0000313" key="2">
    <source>
        <dbReference type="EMBL" id="CCH76893.1"/>
    </source>
</evidence>
<organism evidence="2 3">
    <name type="scientific">Nostocoides japonicum T1-X7</name>
    <dbReference type="NCBI Taxonomy" id="1194083"/>
    <lineage>
        <taxon>Bacteria</taxon>
        <taxon>Bacillati</taxon>
        <taxon>Actinomycetota</taxon>
        <taxon>Actinomycetes</taxon>
        <taxon>Micrococcales</taxon>
        <taxon>Intrasporangiaceae</taxon>
        <taxon>Nostocoides</taxon>
    </lineage>
</organism>
<proteinExistence type="predicted"/>
<gene>
    <name evidence="2" type="ORF">BN12_1510006</name>
</gene>
<feature type="region of interest" description="Disordered" evidence="1">
    <location>
        <begin position="18"/>
        <end position="39"/>
    </location>
</feature>
<sequence length="67" mass="7269">MLGLALLVVPVVPVVPPADRSATHTRSGRSMARDPQVDIGSAPPLRSALAVIHRWRLPFQQMMLSLS</sequence>
<name>A0A077LTJ9_9MICO</name>
<protein>
    <submittedName>
        <fullName evidence="2">Uncharacterized protein</fullName>
    </submittedName>
</protein>
<dbReference type="AlphaFoldDB" id="A0A077LTJ9"/>
<evidence type="ECO:0000313" key="3">
    <source>
        <dbReference type="Proteomes" id="UP000035721"/>
    </source>
</evidence>
<dbReference type="STRING" id="1194083.BN12_1510006"/>
<evidence type="ECO:0000256" key="1">
    <source>
        <dbReference type="SAM" id="MobiDB-lite"/>
    </source>
</evidence>
<dbReference type="EMBL" id="CAJB01000059">
    <property type="protein sequence ID" value="CCH76893.1"/>
    <property type="molecule type" value="Genomic_DNA"/>
</dbReference>
<reference evidence="2 3" key="1">
    <citation type="journal article" date="2013" name="ISME J.">
        <title>A metabolic model for members of the genus Tetrasphaera involved in enhanced biological phosphorus removal.</title>
        <authorList>
            <person name="Kristiansen R."/>
            <person name="Nguyen H.T.T."/>
            <person name="Saunders A.M."/>
            <person name="Nielsen J.L."/>
            <person name="Wimmer R."/>
            <person name="Le V.Q."/>
            <person name="McIlroy S.J."/>
            <person name="Petrovski S."/>
            <person name="Seviour R.J."/>
            <person name="Calteau A."/>
            <person name="Nielsen K.L."/>
            <person name="Nielsen P.H."/>
        </authorList>
    </citation>
    <scope>NUCLEOTIDE SEQUENCE [LARGE SCALE GENOMIC DNA]</scope>
    <source>
        <strain evidence="2 3">T1-X7</strain>
    </source>
</reference>
<accession>A0A077LTJ9</accession>
<keyword evidence="3" id="KW-1185">Reference proteome</keyword>
<comment type="caution">
    <text evidence="2">The sequence shown here is derived from an EMBL/GenBank/DDBJ whole genome shotgun (WGS) entry which is preliminary data.</text>
</comment>
<dbReference type="Proteomes" id="UP000035721">
    <property type="component" value="Unassembled WGS sequence"/>
</dbReference>